<dbReference type="Gene3D" id="3.30.200.20">
    <property type="entry name" value="Phosphorylase Kinase, domain 1"/>
    <property type="match status" value="1"/>
</dbReference>
<sequence>MSFDYPFYLASTLSLPANDFQVDILTGGLTNLTARASFARPLVLFDLPQLFTSVILKYAPPFIASDPIQPMSVHRQVIEATALRYLAENARIQALLQEFPDIRIPQLIHHDTGANVLWITDLGSSSQMLSTFLASCSPENVTAIRENASAFGAFMAKFWDITAEPTPETLASLSRPEDPNTDAEELASRVAAAMQTKQPAEPCLAMVDFWTGSVLVGPGSSRGLVDWEYFGLSTSGAEIGMFVAHLHLLLQYKTSTLGVAEVVEAFLSAFLDAYAAHAPPSSQYLKRQALIAYGREMITAAEFFAAELSEEAQTRVVSIGVASLRAAGGSDNELSPQVATDSITRLWRGGI</sequence>
<dbReference type="GO" id="GO:0016301">
    <property type="term" value="F:kinase activity"/>
    <property type="evidence" value="ECO:0007669"/>
    <property type="project" value="UniProtKB-KW"/>
</dbReference>
<feature type="domain" description="Aminoglycoside phosphotransferase" evidence="1">
    <location>
        <begin position="176"/>
        <end position="276"/>
    </location>
</feature>
<dbReference type="InterPro" id="IPR011009">
    <property type="entry name" value="Kinase-like_dom_sf"/>
</dbReference>
<organism evidence="2 3">
    <name type="scientific">Roridomyces roridus</name>
    <dbReference type="NCBI Taxonomy" id="1738132"/>
    <lineage>
        <taxon>Eukaryota</taxon>
        <taxon>Fungi</taxon>
        <taxon>Dikarya</taxon>
        <taxon>Basidiomycota</taxon>
        <taxon>Agaricomycotina</taxon>
        <taxon>Agaricomycetes</taxon>
        <taxon>Agaricomycetidae</taxon>
        <taxon>Agaricales</taxon>
        <taxon>Marasmiineae</taxon>
        <taxon>Mycenaceae</taxon>
        <taxon>Roridomyces</taxon>
    </lineage>
</organism>
<dbReference type="EMBL" id="JARKIF010000032">
    <property type="protein sequence ID" value="KAJ7611648.1"/>
    <property type="molecule type" value="Genomic_DNA"/>
</dbReference>
<comment type="caution">
    <text evidence="2">The sequence shown here is derived from an EMBL/GenBank/DDBJ whole genome shotgun (WGS) entry which is preliminary data.</text>
</comment>
<evidence type="ECO:0000313" key="3">
    <source>
        <dbReference type="Proteomes" id="UP001221142"/>
    </source>
</evidence>
<dbReference type="InterPro" id="IPR002575">
    <property type="entry name" value="Aminoglycoside_PTrfase"/>
</dbReference>
<dbReference type="Pfam" id="PF01636">
    <property type="entry name" value="APH"/>
    <property type="match status" value="1"/>
</dbReference>
<keyword evidence="2" id="KW-0808">Transferase</keyword>
<proteinExistence type="predicted"/>
<accession>A0AAD7B6S1</accession>
<gene>
    <name evidence="2" type="ORF">FB45DRAFT_1118801</name>
</gene>
<keyword evidence="3" id="KW-1185">Reference proteome</keyword>
<name>A0AAD7B6S1_9AGAR</name>
<dbReference type="Gene3D" id="3.90.1200.10">
    <property type="match status" value="1"/>
</dbReference>
<dbReference type="AlphaFoldDB" id="A0AAD7B6S1"/>
<protein>
    <submittedName>
        <fullName evidence="2">Kinase-like domain-containing protein</fullName>
    </submittedName>
</protein>
<evidence type="ECO:0000259" key="1">
    <source>
        <dbReference type="Pfam" id="PF01636"/>
    </source>
</evidence>
<dbReference type="Proteomes" id="UP001221142">
    <property type="component" value="Unassembled WGS sequence"/>
</dbReference>
<evidence type="ECO:0000313" key="2">
    <source>
        <dbReference type="EMBL" id="KAJ7611648.1"/>
    </source>
</evidence>
<dbReference type="SUPFAM" id="SSF56112">
    <property type="entry name" value="Protein kinase-like (PK-like)"/>
    <property type="match status" value="1"/>
</dbReference>
<reference evidence="2" key="1">
    <citation type="submission" date="2023-03" db="EMBL/GenBank/DDBJ databases">
        <title>Massive genome expansion in bonnet fungi (Mycena s.s.) driven by repeated elements and novel gene families across ecological guilds.</title>
        <authorList>
            <consortium name="Lawrence Berkeley National Laboratory"/>
            <person name="Harder C.B."/>
            <person name="Miyauchi S."/>
            <person name="Viragh M."/>
            <person name="Kuo A."/>
            <person name="Thoen E."/>
            <person name="Andreopoulos B."/>
            <person name="Lu D."/>
            <person name="Skrede I."/>
            <person name="Drula E."/>
            <person name="Henrissat B."/>
            <person name="Morin E."/>
            <person name="Kohler A."/>
            <person name="Barry K."/>
            <person name="LaButti K."/>
            <person name="Morin E."/>
            <person name="Salamov A."/>
            <person name="Lipzen A."/>
            <person name="Mereny Z."/>
            <person name="Hegedus B."/>
            <person name="Baldrian P."/>
            <person name="Stursova M."/>
            <person name="Weitz H."/>
            <person name="Taylor A."/>
            <person name="Grigoriev I.V."/>
            <person name="Nagy L.G."/>
            <person name="Martin F."/>
            <person name="Kauserud H."/>
        </authorList>
    </citation>
    <scope>NUCLEOTIDE SEQUENCE</scope>
    <source>
        <strain evidence="2">9284</strain>
    </source>
</reference>
<keyword evidence="2" id="KW-0418">Kinase</keyword>